<evidence type="ECO:0000256" key="3">
    <source>
        <dbReference type="ARBA" id="ARBA00022786"/>
    </source>
</evidence>
<dbReference type="SUPFAM" id="SSF55550">
    <property type="entry name" value="SH2 domain"/>
    <property type="match status" value="1"/>
</dbReference>
<dbReference type="GO" id="GO:0005942">
    <property type="term" value="C:phosphatidylinositol 3-kinase complex"/>
    <property type="evidence" value="ECO:0007669"/>
    <property type="project" value="TreeGrafter"/>
</dbReference>
<dbReference type="GO" id="GO:0046935">
    <property type="term" value="F:1-phosphatidylinositol-3-kinase regulator activity"/>
    <property type="evidence" value="ECO:0007669"/>
    <property type="project" value="TreeGrafter"/>
</dbReference>
<evidence type="ECO:0000259" key="7">
    <source>
        <dbReference type="PROSITE" id="PS50225"/>
    </source>
</evidence>
<keyword evidence="3" id="KW-0833">Ubl conjugation pathway</keyword>
<dbReference type="Pfam" id="PF00017">
    <property type="entry name" value="SH2"/>
    <property type="match status" value="1"/>
</dbReference>
<dbReference type="GO" id="GO:0046854">
    <property type="term" value="P:phosphatidylinositol phosphate biosynthetic process"/>
    <property type="evidence" value="ECO:0007669"/>
    <property type="project" value="TreeGrafter"/>
</dbReference>
<evidence type="ECO:0000256" key="5">
    <source>
        <dbReference type="PROSITE-ProRule" id="PRU00191"/>
    </source>
</evidence>
<dbReference type="SMART" id="SM00252">
    <property type="entry name" value="SH2"/>
    <property type="match status" value="1"/>
</dbReference>
<reference evidence="9" key="1">
    <citation type="submission" date="2025-08" db="UniProtKB">
        <authorList>
            <consortium name="RefSeq"/>
        </authorList>
    </citation>
    <scope>IDENTIFICATION</scope>
    <source>
        <tissue evidence="9">Whole larvae</tissue>
    </source>
</reference>
<dbReference type="PROSITE" id="PS50001">
    <property type="entry name" value="SH2"/>
    <property type="match status" value="1"/>
</dbReference>
<dbReference type="PANTHER" id="PTHR10155:SF16">
    <property type="entry name" value="SUPPRESSOR OF CYTOKINE SIGNALING 2"/>
    <property type="match status" value="1"/>
</dbReference>
<evidence type="ECO:0000256" key="4">
    <source>
        <dbReference type="ARBA" id="ARBA00022999"/>
    </source>
</evidence>
<dbReference type="InterPro" id="IPR001496">
    <property type="entry name" value="SOCS_box"/>
</dbReference>
<dbReference type="PROSITE" id="PS50225">
    <property type="entry name" value="SOCS"/>
    <property type="match status" value="1"/>
</dbReference>
<evidence type="ECO:0000256" key="1">
    <source>
        <dbReference type="ARBA" id="ARBA00022604"/>
    </source>
</evidence>
<dbReference type="PROSITE" id="PS51257">
    <property type="entry name" value="PROKAR_LIPOPROTEIN"/>
    <property type="match status" value="1"/>
</dbReference>
<dbReference type="SMART" id="SM00969">
    <property type="entry name" value="SOCS_box"/>
    <property type="match status" value="1"/>
</dbReference>
<dbReference type="Pfam" id="PF07525">
    <property type="entry name" value="SOCS_box"/>
    <property type="match status" value="1"/>
</dbReference>
<keyword evidence="8" id="KW-1185">Reference proteome</keyword>
<evidence type="ECO:0000313" key="9">
    <source>
        <dbReference type="RefSeq" id="XP_026753593.1"/>
    </source>
</evidence>
<dbReference type="GeneID" id="113513801"/>
<dbReference type="CTD" id="100862764"/>
<dbReference type="Proteomes" id="UP001652740">
    <property type="component" value="Unplaced"/>
</dbReference>
<dbReference type="PANTHER" id="PTHR10155">
    <property type="entry name" value="PHOSPHATIDYLINOSITOL 3-KINASE REGULATORY SUBUNIT"/>
    <property type="match status" value="1"/>
</dbReference>
<dbReference type="InterPro" id="IPR000980">
    <property type="entry name" value="SH2"/>
</dbReference>
<sequence length="262" mass="29290">MVVKLPDPCLNVGVPGVGIAASCPTCRNEFLLSLGPITGKWPVHAHTPATSPFTTRPAYSPHSPLYAATCSPFYLPQFKDEIKRLNDTFEVLNLSGWFYERLDLQGAQNLLKDASIGAFLIRRSGDKNFIFSLSVQTDRGPTSVRIHFEDGFFRLDCDTSLVKYMPRFRCVVEMVQHYILVGERGAAGTVWVNREGCPHSPVLLTSPFRKNPPTLKEAARLAIHKALDSNPLKPKLWCAPKHRLLPLPPTLIDYLGKYPYSI</sequence>
<dbReference type="GO" id="GO:0009968">
    <property type="term" value="P:negative regulation of signal transduction"/>
    <property type="evidence" value="ECO:0007669"/>
    <property type="project" value="UniProtKB-KW"/>
</dbReference>
<gene>
    <name evidence="9" type="primary">LOC113513801</name>
</gene>
<feature type="domain" description="SH2" evidence="6">
    <location>
        <begin position="97"/>
        <end position="178"/>
    </location>
</feature>
<protein>
    <submittedName>
        <fullName evidence="9">Suppressor of cytokine signaling 2-like isoform X2</fullName>
    </submittedName>
</protein>
<keyword evidence="1" id="KW-0341">Growth regulation</keyword>
<dbReference type="OrthoDB" id="10063348at2759"/>
<dbReference type="InterPro" id="IPR036860">
    <property type="entry name" value="SH2_dom_sf"/>
</dbReference>
<evidence type="ECO:0000313" key="8">
    <source>
        <dbReference type="Proteomes" id="UP001652740"/>
    </source>
</evidence>
<evidence type="ECO:0000259" key="6">
    <source>
        <dbReference type="PROSITE" id="PS50001"/>
    </source>
</evidence>
<keyword evidence="2" id="KW-0734">Signal transduction inhibitor</keyword>
<name>A0A6J1WI13_GALME</name>
<dbReference type="CDD" id="cd09923">
    <property type="entry name" value="SH2_SOCS_family"/>
    <property type="match status" value="1"/>
</dbReference>
<evidence type="ECO:0000256" key="2">
    <source>
        <dbReference type="ARBA" id="ARBA00022700"/>
    </source>
</evidence>
<feature type="domain" description="SOCS box" evidence="7">
    <location>
        <begin position="203"/>
        <end position="261"/>
    </location>
</feature>
<dbReference type="InterPro" id="IPR036036">
    <property type="entry name" value="SOCS_box-like_dom_sf"/>
</dbReference>
<keyword evidence="4 5" id="KW-0727">SH2 domain</keyword>
<dbReference type="RefSeq" id="XP_026753593.1">
    <property type="nucleotide sequence ID" value="XM_026897792.3"/>
</dbReference>
<proteinExistence type="predicted"/>
<dbReference type="GO" id="GO:0035556">
    <property type="term" value="P:intracellular signal transduction"/>
    <property type="evidence" value="ECO:0007669"/>
    <property type="project" value="InterPro"/>
</dbReference>
<dbReference type="AlphaFoldDB" id="A0A6J1WI13"/>
<dbReference type="SUPFAM" id="SSF158235">
    <property type="entry name" value="SOCS box-like"/>
    <property type="match status" value="1"/>
</dbReference>
<accession>A0A6J1WI13</accession>
<dbReference type="Gene3D" id="3.30.505.10">
    <property type="entry name" value="SH2 domain"/>
    <property type="match status" value="1"/>
</dbReference>
<organism evidence="8 9">
    <name type="scientific">Galleria mellonella</name>
    <name type="common">Greater wax moth</name>
    <dbReference type="NCBI Taxonomy" id="7137"/>
    <lineage>
        <taxon>Eukaryota</taxon>
        <taxon>Metazoa</taxon>
        <taxon>Ecdysozoa</taxon>
        <taxon>Arthropoda</taxon>
        <taxon>Hexapoda</taxon>
        <taxon>Insecta</taxon>
        <taxon>Pterygota</taxon>
        <taxon>Neoptera</taxon>
        <taxon>Endopterygota</taxon>
        <taxon>Lepidoptera</taxon>
        <taxon>Glossata</taxon>
        <taxon>Ditrysia</taxon>
        <taxon>Pyraloidea</taxon>
        <taxon>Pyralidae</taxon>
        <taxon>Galleriinae</taxon>
        <taxon>Galleria</taxon>
    </lineage>
</organism>